<dbReference type="AlphaFoldDB" id="A0A1Y2GEA6"/>
<dbReference type="InParanoid" id="A0A1Y2GEA6"/>
<reference evidence="1 2" key="1">
    <citation type="submission" date="2016-07" db="EMBL/GenBank/DDBJ databases">
        <title>Pervasive Adenine N6-methylation of Active Genes in Fungi.</title>
        <authorList>
            <consortium name="DOE Joint Genome Institute"/>
            <person name="Mondo S.J."/>
            <person name="Dannebaum R.O."/>
            <person name="Kuo R.C."/>
            <person name="Labutti K."/>
            <person name="Haridas S."/>
            <person name="Kuo A."/>
            <person name="Salamov A."/>
            <person name="Ahrendt S.R."/>
            <person name="Lipzen A."/>
            <person name="Sullivan W."/>
            <person name="Andreopoulos W.B."/>
            <person name="Clum A."/>
            <person name="Lindquist E."/>
            <person name="Daum C."/>
            <person name="Ramamoorthy G.K."/>
            <person name="Gryganskyi A."/>
            <person name="Culley D."/>
            <person name="Magnuson J.K."/>
            <person name="James T.Y."/>
            <person name="O'Malley M.A."/>
            <person name="Stajich J.E."/>
            <person name="Spatafora J.W."/>
            <person name="Visel A."/>
            <person name="Grigoriev I.V."/>
        </authorList>
    </citation>
    <scope>NUCLEOTIDE SEQUENCE [LARGE SCALE GENOMIC DNA]</scope>
    <source>
        <strain evidence="1 2">NRRL 3116</strain>
    </source>
</reference>
<dbReference type="Proteomes" id="UP000193648">
    <property type="component" value="Unassembled WGS sequence"/>
</dbReference>
<protein>
    <submittedName>
        <fullName evidence="1">Uncharacterized protein</fullName>
    </submittedName>
</protein>
<dbReference type="EMBL" id="MCFF01000037">
    <property type="protein sequence ID" value="ORZ08486.1"/>
    <property type="molecule type" value="Genomic_DNA"/>
</dbReference>
<dbReference type="GeneID" id="33568588"/>
<comment type="caution">
    <text evidence="1">The sequence shown here is derived from an EMBL/GenBank/DDBJ whole genome shotgun (WGS) entry which is preliminary data.</text>
</comment>
<evidence type="ECO:0000313" key="2">
    <source>
        <dbReference type="Proteomes" id="UP000193648"/>
    </source>
</evidence>
<proteinExistence type="predicted"/>
<dbReference type="RefSeq" id="XP_021878414.1">
    <property type="nucleotide sequence ID" value="XM_022026745.1"/>
</dbReference>
<sequence>MCHAEGPTQSITNCAMMTIANPKFSTIFRQYQDSDFIDEEEVEDAEDLDADFSPALRQEYSPSMVCTVLRNRTIQKVPHDGYSSPDTSSCKKKDPTVVLGLSRDFFELTKDILTRPQGKEEREELDKLYDHIEACMDRRAIRNEETEHRRNPSLLSRLRACLDGDSSSKE</sequence>
<accession>A0A1Y2GEA6</accession>
<keyword evidence="2" id="KW-1185">Reference proteome</keyword>
<gene>
    <name evidence="1" type="ORF">BCR41DRAFT_373190</name>
</gene>
<organism evidence="1 2">
    <name type="scientific">Lobosporangium transversale</name>
    <dbReference type="NCBI Taxonomy" id="64571"/>
    <lineage>
        <taxon>Eukaryota</taxon>
        <taxon>Fungi</taxon>
        <taxon>Fungi incertae sedis</taxon>
        <taxon>Mucoromycota</taxon>
        <taxon>Mortierellomycotina</taxon>
        <taxon>Mortierellomycetes</taxon>
        <taxon>Mortierellales</taxon>
        <taxon>Mortierellaceae</taxon>
        <taxon>Lobosporangium</taxon>
    </lineage>
</organism>
<name>A0A1Y2GEA6_9FUNG</name>
<evidence type="ECO:0000313" key="1">
    <source>
        <dbReference type="EMBL" id="ORZ08486.1"/>
    </source>
</evidence>